<keyword evidence="3" id="KW-1185">Reference proteome</keyword>
<dbReference type="AlphaFoldDB" id="A0A0J0XZV8"/>
<name>A0A0J0XZV8_9TREE</name>
<gene>
    <name evidence="2" type="ORF">CC85DRAFT_6187</name>
</gene>
<proteinExistence type="predicted"/>
<sequence length="151" mass="16338">MEDLSLPATIDACDMRQAVWVASGRGRNWAIVHAGRAQGAGGAERREGVAEACEGWTWDGRETVSLGRRESRETSPERRGRALPSPAVGRCNVHVQRTQGGCRRTCRTCSAVSMVRVAAAHDDASAGRRDKRQAANKQTESKAHRSGPFLA</sequence>
<protein>
    <submittedName>
        <fullName evidence="2">Uncharacterized protein</fullName>
    </submittedName>
</protein>
<dbReference type="EMBL" id="KQ087177">
    <property type="protein sequence ID" value="KLT46573.1"/>
    <property type="molecule type" value="Genomic_DNA"/>
</dbReference>
<evidence type="ECO:0000256" key="1">
    <source>
        <dbReference type="SAM" id="MobiDB-lite"/>
    </source>
</evidence>
<organism evidence="2 3">
    <name type="scientific">Cutaneotrichosporon oleaginosum</name>
    <dbReference type="NCBI Taxonomy" id="879819"/>
    <lineage>
        <taxon>Eukaryota</taxon>
        <taxon>Fungi</taxon>
        <taxon>Dikarya</taxon>
        <taxon>Basidiomycota</taxon>
        <taxon>Agaricomycotina</taxon>
        <taxon>Tremellomycetes</taxon>
        <taxon>Trichosporonales</taxon>
        <taxon>Trichosporonaceae</taxon>
        <taxon>Cutaneotrichosporon</taxon>
    </lineage>
</organism>
<feature type="region of interest" description="Disordered" evidence="1">
    <location>
        <begin position="64"/>
        <end position="87"/>
    </location>
</feature>
<feature type="compositionally biased region" description="Basic and acidic residues" evidence="1">
    <location>
        <begin position="64"/>
        <end position="80"/>
    </location>
</feature>
<dbReference type="Proteomes" id="UP000053611">
    <property type="component" value="Unassembled WGS sequence"/>
</dbReference>
<evidence type="ECO:0000313" key="3">
    <source>
        <dbReference type="Proteomes" id="UP000053611"/>
    </source>
</evidence>
<dbReference type="RefSeq" id="XP_018283064.1">
    <property type="nucleotide sequence ID" value="XM_018427303.1"/>
</dbReference>
<evidence type="ECO:0000313" key="2">
    <source>
        <dbReference type="EMBL" id="KLT46573.1"/>
    </source>
</evidence>
<reference evidence="2 3" key="1">
    <citation type="submission" date="2015-03" db="EMBL/GenBank/DDBJ databases">
        <title>Genomics and transcriptomics of the oil-accumulating basidiomycete yeast T. oleaginosus allow insights into substrate utilization and the diverse evolutionary trajectories of mating systems in fungi.</title>
        <authorList>
            <consortium name="DOE Joint Genome Institute"/>
            <person name="Kourist R."/>
            <person name="Kracht O."/>
            <person name="Bracharz F."/>
            <person name="Lipzen A."/>
            <person name="Nolan M."/>
            <person name="Ohm R."/>
            <person name="Grigoriev I."/>
            <person name="Sun S."/>
            <person name="Heitman J."/>
            <person name="Bruck T."/>
            <person name="Nowrousian M."/>
        </authorList>
    </citation>
    <scope>NUCLEOTIDE SEQUENCE [LARGE SCALE GENOMIC DNA]</scope>
    <source>
        <strain evidence="2 3">IBC0246</strain>
    </source>
</reference>
<accession>A0A0J0XZV8</accession>
<dbReference type="GeneID" id="28987906"/>
<feature type="region of interest" description="Disordered" evidence="1">
    <location>
        <begin position="120"/>
        <end position="151"/>
    </location>
</feature>